<dbReference type="InterPro" id="IPR022927">
    <property type="entry name" value="RppH"/>
</dbReference>
<protein>
    <submittedName>
        <fullName evidence="4">NUDIX hydrolase</fullName>
    </submittedName>
</protein>
<proteinExistence type="predicted"/>
<dbReference type="InterPro" id="IPR000086">
    <property type="entry name" value="NUDIX_hydrolase_dom"/>
</dbReference>
<dbReference type="Pfam" id="PF00293">
    <property type="entry name" value="NUDIX"/>
    <property type="match status" value="1"/>
</dbReference>
<dbReference type="STRING" id="338966.Ppro_0730"/>
<dbReference type="eggNOG" id="COG1051">
    <property type="taxonomic scope" value="Bacteria"/>
</dbReference>
<dbReference type="InterPro" id="IPR020084">
    <property type="entry name" value="NUDIX_hydrolase_CS"/>
</dbReference>
<dbReference type="HOGENOM" id="CLU_087195_3_0_7"/>
<evidence type="ECO:0000256" key="1">
    <source>
        <dbReference type="ARBA" id="ARBA00001946"/>
    </source>
</evidence>
<dbReference type="GO" id="GO:0016462">
    <property type="term" value="F:pyrophosphatase activity"/>
    <property type="evidence" value="ECO:0007669"/>
    <property type="project" value="UniProtKB-ARBA"/>
</dbReference>
<dbReference type="Proteomes" id="UP000006732">
    <property type="component" value="Chromosome"/>
</dbReference>
<dbReference type="CDD" id="cd03671">
    <property type="entry name" value="NUDIX_Ap4A_hydrolase_plant_like"/>
    <property type="match status" value="1"/>
</dbReference>
<dbReference type="PANTHER" id="PTHR43046">
    <property type="entry name" value="GDP-MANNOSE MANNOSYL HYDROLASE"/>
    <property type="match status" value="1"/>
</dbReference>
<dbReference type="InterPro" id="IPR015797">
    <property type="entry name" value="NUDIX_hydrolase-like_dom_sf"/>
</dbReference>
<feature type="domain" description="Nudix hydrolase" evidence="3">
    <location>
        <begin position="5"/>
        <end position="144"/>
    </location>
</feature>
<evidence type="ECO:0000256" key="2">
    <source>
        <dbReference type="ARBA" id="ARBA00022801"/>
    </source>
</evidence>
<dbReference type="RefSeq" id="WP_011734673.1">
    <property type="nucleotide sequence ID" value="NC_008609.1"/>
</dbReference>
<keyword evidence="2 4" id="KW-0378">Hydrolase</keyword>
<dbReference type="SUPFAM" id="SSF55811">
    <property type="entry name" value="Nudix"/>
    <property type="match status" value="1"/>
</dbReference>
<dbReference type="KEGG" id="ppd:Ppro_0730"/>
<dbReference type="PROSITE" id="PS00893">
    <property type="entry name" value="NUDIX_BOX"/>
    <property type="match status" value="1"/>
</dbReference>
<gene>
    <name evidence="4" type="ordered locus">Ppro_0730</name>
</gene>
<name>A1ALZ1_PELPD</name>
<evidence type="ECO:0000313" key="5">
    <source>
        <dbReference type="Proteomes" id="UP000006732"/>
    </source>
</evidence>
<keyword evidence="5" id="KW-1185">Reference proteome</keyword>
<sequence length="153" mass="17105">MPEEYFRAGAGAVVINDRGLVLVLERADIPGAWQLPQGGLDAEEEPLAAALRETEEETGIPAGELELLEAYPQPLAYELPPGARSLRNGRGQVQYWFLFRFSGSDETIDLLAGGEFRAWRWIPFGQLLECVADFRRPLYCCLAEGFRRHLAPN</sequence>
<evidence type="ECO:0000313" key="4">
    <source>
        <dbReference type="EMBL" id="ABK98361.1"/>
    </source>
</evidence>
<dbReference type="PROSITE" id="PS51462">
    <property type="entry name" value="NUDIX"/>
    <property type="match status" value="1"/>
</dbReference>
<dbReference type="Gene3D" id="3.90.79.10">
    <property type="entry name" value="Nucleoside Triphosphate Pyrophosphohydrolase"/>
    <property type="match status" value="1"/>
</dbReference>
<evidence type="ECO:0000259" key="3">
    <source>
        <dbReference type="PROSITE" id="PS51462"/>
    </source>
</evidence>
<accession>A1ALZ1</accession>
<dbReference type="PANTHER" id="PTHR43046:SF14">
    <property type="entry name" value="MUTT_NUDIX FAMILY PROTEIN"/>
    <property type="match status" value="1"/>
</dbReference>
<reference evidence="4 5" key="1">
    <citation type="submission" date="2006-10" db="EMBL/GenBank/DDBJ databases">
        <title>Complete sequence of chromosome of Pelobacter propionicus DSM 2379.</title>
        <authorList>
            <consortium name="US DOE Joint Genome Institute"/>
            <person name="Copeland A."/>
            <person name="Lucas S."/>
            <person name="Lapidus A."/>
            <person name="Barry K."/>
            <person name="Detter J.C."/>
            <person name="Glavina del Rio T."/>
            <person name="Hammon N."/>
            <person name="Israni S."/>
            <person name="Dalin E."/>
            <person name="Tice H."/>
            <person name="Pitluck S."/>
            <person name="Saunders E."/>
            <person name="Brettin T."/>
            <person name="Bruce D."/>
            <person name="Han C."/>
            <person name="Tapia R."/>
            <person name="Schmutz J."/>
            <person name="Larimer F."/>
            <person name="Land M."/>
            <person name="Hauser L."/>
            <person name="Kyrpides N."/>
            <person name="Kim E."/>
            <person name="Lovley D."/>
            <person name="Richardson P."/>
        </authorList>
    </citation>
    <scope>NUCLEOTIDE SEQUENCE [LARGE SCALE GENOMIC DNA]</scope>
    <source>
        <strain evidence="5">DSM 2379 / NBRC 103807 / OttBd1</strain>
    </source>
</reference>
<comment type="cofactor">
    <cofactor evidence="1">
        <name>Mg(2+)</name>
        <dbReference type="ChEBI" id="CHEBI:18420"/>
    </cofactor>
</comment>
<dbReference type="OrthoDB" id="9810648at2"/>
<dbReference type="AlphaFoldDB" id="A1ALZ1"/>
<dbReference type="EMBL" id="CP000482">
    <property type="protein sequence ID" value="ABK98361.1"/>
    <property type="molecule type" value="Genomic_DNA"/>
</dbReference>
<organism evidence="4 5">
    <name type="scientific">Pelobacter propionicus (strain DSM 2379 / NBRC 103807 / OttBd1)</name>
    <dbReference type="NCBI Taxonomy" id="338966"/>
    <lineage>
        <taxon>Bacteria</taxon>
        <taxon>Pseudomonadati</taxon>
        <taxon>Thermodesulfobacteriota</taxon>
        <taxon>Desulfuromonadia</taxon>
        <taxon>Desulfuromonadales</taxon>
        <taxon>Desulfuromonadaceae</taxon>
        <taxon>Pelobacter</taxon>
    </lineage>
</organism>